<evidence type="ECO:0000313" key="4">
    <source>
        <dbReference type="Proteomes" id="UP000695562"/>
    </source>
</evidence>
<feature type="domain" description="TLDc" evidence="2">
    <location>
        <begin position="230"/>
        <end position="407"/>
    </location>
</feature>
<dbReference type="AlphaFoldDB" id="A0A8J4UVI1"/>
<dbReference type="CDD" id="cd18316">
    <property type="entry name" value="BTB_POZ_KCTD-like"/>
    <property type="match status" value="1"/>
</dbReference>
<dbReference type="Pfam" id="PF02214">
    <property type="entry name" value="BTB_2"/>
    <property type="match status" value="1"/>
</dbReference>
<dbReference type="InterPro" id="IPR006571">
    <property type="entry name" value="TLDc_dom"/>
</dbReference>
<dbReference type="Gene3D" id="3.30.710.10">
    <property type="entry name" value="Potassium Channel Kv1.1, Chain A"/>
    <property type="match status" value="1"/>
</dbReference>
<dbReference type="GO" id="GO:0051260">
    <property type="term" value="P:protein homooligomerization"/>
    <property type="evidence" value="ECO:0007669"/>
    <property type="project" value="InterPro"/>
</dbReference>
<feature type="coiled-coil region" evidence="1">
    <location>
        <begin position="22"/>
        <end position="56"/>
    </location>
</feature>
<dbReference type="PANTHER" id="PTHR14499">
    <property type="entry name" value="POTASSIUM CHANNEL TETRAMERIZATION DOMAIN-CONTAINING"/>
    <property type="match status" value="1"/>
</dbReference>
<organism evidence="3 4">
    <name type="scientific">Polysphondylium violaceum</name>
    <dbReference type="NCBI Taxonomy" id="133409"/>
    <lineage>
        <taxon>Eukaryota</taxon>
        <taxon>Amoebozoa</taxon>
        <taxon>Evosea</taxon>
        <taxon>Eumycetozoa</taxon>
        <taxon>Dictyostelia</taxon>
        <taxon>Dictyosteliales</taxon>
        <taxon>Dictyosteliaceae</taxon>
        <taxon>Polysphondylium</taxon>
    </lineage>
</organism>
<dbReference type="SMART" id="SM00584">
    <property type="entry name" value="TLDc"/>
    <property type="match status" value="1"/>
</dbReference>
<evidence type="ECO:0000256" key="1">
    <source>
        <dbReference type="SAM" id="Coils"/>
    </source>
</evidence>
<reference evidence="3" key="1">
    <citation type="submission" date="2020-01" db="EMBL/GenBank/DDBJ databases">
        <title>Development of genomics and gene disruption for Polysphondylium violaceum indicates a role for the polyketide synthase stlB in stalk morphogenesis.</title>
        <authorList>
            <person name="Narita B."/>
            <person name="Kawabe Y."/>
            <person name="Kin K."/>
            <person name="Saito T."/>
            <person name="Gibbs R."/>
            <person name="Kuspa A."/>
            <person name="Muzny D."/>
            <person name="Queller D."/>
            <person name="Richards S."/>
            <person name="Strassman J."/>
            <person name="Sucgang R."/>
            <person name="Worley K."/>
            <person name="Schaap P."/>
        </authorList>
    </citation>
    <scope>NUCLEOTIDE SEQUENCE</scope>
    <source>
        <strain evidence="3">QSvi11</strain>
    </source>
</reference>
<dbReference type="PANTHER" id="PTHR14499:SF136">
    <property type="entry name" value="GH08630P"/>
    <property type="match status" value="1"/>
</dbReference>
<gene>
    <name evidence="3" type="ORF">CYY_009992</name>
</gene>
<feature type="coiled-coil region" evidence="1">
    <location>
        <begin position="170"/>
        <end position="218"/>
    </location>
</feature>
<name>A0A8J4UVI1_9MYCE</name>
<keyword evidence="1" id="KW-0175">Coiled coil</keyword>
<dbReference type="PROSITE" id="PS51886">
    <property type="entry name" value="TLDC"/>
    <property type="match status" value="1"/>
</dbReference>
<keyword evidence="4" id="KW-1185">Reference proteome</keyword>
<dbReference type="InterPro" id="IPR000210">
    <property type="entry name" value="BTB/POZ_dom"/>
</dbReference>
<sequence>MDNTNNTPPQTLDKPKRRKHILESIDGLKDLLEDHFESLEQEIKDLEKKRDALLNVAKVIDVSVIPDPITLNIGGIKYQTTKATLTKIPNSFFDLMLSGEIDIKPMTNKPNTYFIDRDGSYFNYILNYLRDEGDIQIPEIIRHCVRKEMEFYRINDHFKLDDTTTIIDQLHSLNRNLDETKQELILTIQELALTKEECNNTRKESENLKQEFHSFKNKEFGLHIKSEPSRILNPSTFKIISDWIDTTKLTNFELLYSASETNKFSGSAFHSACDGKGATITVIETTDGCVFGGYNSLSWKNDWNIPQYHLYFYGDDKCFIFTLVNKHEIPPTKYFANENNTNYVGSGPLGFAFGTFTRLSECDIRIGKKNSYQMFPTSYADTTGKGYTTLTPYSKFKIKYLEIYKCS</sequence>
<dbReference type="Proteomes" id="UP000695562">
    <property type="component" value="Unassembled WGS sequence"/>
</dbReference>
<accession>A0A8J4UVI1</accession>
<protein>
    <recommendedName>
        <fullName evidence="2">TLDc domain-containing protein</fullName>
    </recommendedName>
</protein>
<evidence type="ECO:0000313" key="3">
    <source>
        <dbReference type="EMBL" id="KAF2068685.1"/>
    </source>
</evidence>
<dbReference type="InterPro" id="IPR003131">
    <property type="entry name" value="T1-type_BTB"/>
</dbReference>
<comment type="caution">
    <text evidence="3">The sequence shown here is derived from an EMBL/GenBank/DDBJ whole genome shotgun (WGS) entry which is preliminary data.</text>
</comment>
<dbReference type="InterPro" id="IPR011333">
    <property type="entry name" value="SKP1/BTB/POZ_sf"/>
</dbReference>
<proteinExistence type="predicted"/>
<dbReference type="OrthoDB" id="17470at2759"/>
<evidence type="ECO:0000259" key="2">
    <source>
        <dbReference type="PROSITE" id="PS51886"/>
    </source>
</evidence>
<dbReference type="Pfam" id="PF07534">
    <property type="entry name" value="TLD"/>
    <property type="match status" value="1"/>
</dbReference>
<dbReference type="EMBL" id="AJWJ01000877">
    <property type="protein sequence ID" value="KAF2068685.1"/>
    <property type="molecule type" value="Genomic_DNA"/>
</dbReference>
<dbReference type="SMART" id="SM00225">
    <property type="entry name" value="BTB"/>
    <property type="match status" value="1"/>
</dbReference>
<dbReference type="SUPFAM" id="SSF54695">
    <property type="entry name" value="POZ domain"/>
    <property type="match status" value="1"/>
</dbReference>